<protein>
    <submittedName>
        <fullName evidence="2">UvrB/UvrC motif-containing protein</fullName>
    </submittedName>
</protein>
<dbReference type="RefSeq" id="WP_251518557.1">
    <property type="nucleotide sequence ID" value="NZ_CP128355.1"/>
</dbReference>
<dbReference type="InterPro" id="IPR036876">
    <property type="entry name" value="UVR_dom_sf"/>
</dbReference>
<dbReference type="EMBL" id="CP128355">
    <property type="protein sequence ID" value="XAF71302.1"/>
    <property type="molecule type" value="Genomic_DNA"/>
</dbReference>
<dbReference type="Pfam" id="PF02151">
    <property type="entry name" value="UVR"/>
    <property type="match status" value="1"/>
</dbReference>
<keyword evidence="3" id="KW-1185">Reference proteome</keyword>
<dbReference type="InterPro" id="IPR025542">
    <property type="entry name" value="YacH"/>
</dbReference>
<gene>
    <name evidence="2" type="ORF">QQM35_04190</name>
</gene>
<organism evidence="2 3">
    <name type="scientific">Staphylococcus hsinchuensis</name>
    <dbReference type="NCBI Taxonomy" id="3051183"/>
    <lineage>
        <taxon>Bacteria</taxon>
        <taxon>Bacillati</taxon>
        <taxon>Bacillota</taxon>
        <taxon>Bacilli</taxon>
        <taxon>Bacillales</taxon>
        <taxon>Staphylococcaceae</taxon>
        <taxon>Staphylococcus</taxon>
    </lineage>
</organism>
<evidence type="ECO:0000313" key="3">
    <source>
        <dbReference type="Proteomes" id="UP001436297"/>
    </source>
</evidence>
<dbReference type="PANTHER" id="PTHR38430">
    <property type="entry name" value="PROTEIN-ARGININE KINASE ACTIVATOR PROTEIN"/>
    <property type="match status" value="1"/>
</dbReference>
<dbReference type="Gene3D" id="4.10.860.10">
    <property type="entry name" value="UVR domain"/>
    <property type="match status" value="1"/>
</dbReference>
<dbReference type="InterPro" id="IPR001943">
    <property type="entry name" value="UVR_dom"/>
</dbReference>
<dbReference type="Proteomes" id="UP001436297">
    <property type="component" value="Chromosome"/>
</dbReference>
<dbReference type="PANTHER" id="PTHR38430:SF1">
    <property type="entry name" value="PROTEIN-ARGININE KINASE ACTIVATOR PROTEIN"/>
    <property type="match status" value="1"/>
</dbReference>
<dbReference type="SUPFAM" id="SSF46600">
    <property type="entry name" value="C-terminal UvrC-binding domain of UvrB"/>
    <property type="match status" value="1"/>
</dbReference>
<proteinExistence type="predicted"/>
<sequence>MLCENCHSNEAEYKVAFKGVDGLEEKWLCPTCAQSDNVWSNDQQMQGNDDIEDTFVIKQILQHLAAKHGLEFDNIAFKEEKRCPTCGMTLKDIAHVGKFGCADCFGTFKDDIIDIVRRVQGGQVEHVGKTPQSSYKKLALKKKIEEKSSYLDKLIEEQNFEEAAIVRDEIKALKADSEVNRDEQQ</sequence>
<reference evidence="2 3" key="1">
    <citation type="journal article" date="2024" name="Pathogens">
        <title>Staphylococcus hsinchuensis sp. nov., Isolated from Soymilk.</title>
        <authorList>
            <person name="Wang Y.T."/>
            <person name="Lin Y.C."/>
            <person name="Hsieh Y.H."/>
            <person name="Lin Y.T."/>
            <person name="Hamada M."/>
            <person name="Chen C.C."/>
            <person name="Liou J.S."/>
            <person name="Lee A.Y."/>
            <person name="Zhang W.L."/>
            <person name="Chen Y.T."/>
            <person name="Huang C.H."/>
        </authorList>
    </citation>
    <scope>NUCLEOTIDE SEQUENCE [LARGE SCALE GENOMIC DNA]</scope>
    <source>
        <strain evidence="2 3">H164</strain>
    </source>
</reference>
<dbReference type="PIRSF" id="PIRSF015034">
    <property type="entry name" value="YacH"/>
    <property type="match status" value="1"/>
</dbReference>
<evidence type="ECO:0000313" key="2">
    <source>
        <dbReference type="EMBL" id="XAF71302.1"/>
    </source>
</evidence>
<accession>A0ABZ3EEL7</accession>
<name>A0ABZ3EEL7_9STAP</name>
<dbReference type="PROSITE" id="PS50151">
    <property type="entry name" value="UVR"/>
    <property type="match status" value="1"/>
</dbReference>
<feature type="domain" description="UVR" evidence="1">
    <location>
        <begin position="141"/>
        <end position="176"/>
    </location>
</feature>
<evidence type="ECO:0000259" key="1">
    <source>
        <dbReference type="PROSITE" id="PS50151"/>
    </source>
</evidence>